<evidence type="ECO:0000256" key="1">
    <source>
        <dbReference type="PIRSR" id="PIRSR613078-1"/>
    </source>
</evidence>
<dbReference type="RefSeq" id="WP_058513863.1">
    <property type="nucleotide sequence ID" value="NZ_CAAAIH010000030.1"/>
</dbReference>
<dbReference type="STRING" id="45074.Lsan_1465"/>
<feature type="binding site" evidence="2">
    <location>
        <begin position="88"/>
        <end position="91"/>
    </location>
    <ligand>
        <name>substrate</name>
    </ligand>
</feature>
<dbReference type="Pfam" id="PF00300">
    <property type="entry name" value="His_Phos_1"/>
    <property type="match status" value="1"/>
</dbReference>
<evidence type="ECO:0000313" key="3">
    <source>
        <dbReference type="EMBL" id="KTD63195.1"/>
    </source>
</evidence>
<feature type="active site" description="Proton donor/acceptor" evidence="1">
    <location>
        <position position="88"/>
    </location>
</feature>
<gene>
    <name evidence="3" type="ORF">Lsan_1465</name>
</gene>
<feature type="binding site" evidence="2">
    <location>
        <position position="62"/>
    </location>
    <ligand>
        <name>substrate</name>
    </ligand>
</feature>
<dbReference type="CDD" id="cd07067">
    <property type="entry name" value="HP_PGM_like"/>
    <property type="match status" value="1"/>
</dbReference>
<organism evidence="3 4">
    <name type="scientific">Legionella santicrucis</name>
    <dbReference type="NCBI Taxonomy" id="45074"/>
    <lineage>
        <taxon>Bacteria</taxon>
        <taxon>Pseudomonadati</taxon>
        <taxon>Pseudomonadota</taxon>
        <taxon>Gammaproteobacteria</taxon>
        <taxon>Legionellales</taxon>
        <taxon>Legionellaceae</taxon>
        <taxon>Legionella</taxon>
    </lineage>
</organism>
<keyword evidence="4" id="KW-1185">Reference proteome</keyword>
<dbReference type="EMBL" id="LNYU01000030">
    <property type="protein sequence ID" value="KTD63195.1"/>
    <property type="molecule type" value="Genomic_DNA"/>
</dbReference>
<dbReference type="SUPFAM" id="SSF53254">
    <property type="entry name" value="Phosphoglycerate mutase-like"/>
    <property type="match status" value="1"/>
</dbReference>
<dbReference type="Proteomes" id="UP000054703">
    <property type="component" value="Unassembled WGS sequence"/>
</dbReference>
<proteinExistence type="predicted"/>
<dbReference type="InterPro" id="IPR013078">
    <property type="entry name" value="His_Pase_superF_clade-1"/>
</dbReference>
<reference evidence="3 4" key="1">
    <citation type="submission" date="2015-11" db="EMBL/GenBank/DDBJ databases">
        <title>Genomic analysis of 38 Legionella species identifies large and diverse effector repertoires.</title>
        <authorList>
            <person name="Burstein D."/>
            <person name="Amaro F."/>
            <person name="Zusman T."/>
            <person name="Lifshitz Z."/>
            <person name="Cohen O."/>
            <person name="Gilbert J.A."/>
            <person name="Pupko T."/>
            <person name="Shuman H.A."/>
            <person name="Segal G."/>
        </authorList>
    </citation>
    <scope>NUCLEOTIDE SEQUENCE [LARGE SCALE GENOMIC DNA]</scope>
    <source>
        <strain evidence="3 4">SC-63-C7</strain>
    </source>
</reference>
<protein>
    <submittedName>
        <fullName evidence="3">Phosphoglycerate mutase</fullName>
    </submittedName>
</protein>
<sequence>MRTRLLVARHGNTFAPGDIVRRVGTTDLPLVDSGLHQGRLLGIYLKQQHLIPDVIFTSKLKRAIQTAEQAQNTMGSDLPIETLSIFNEIDYGPDENQPEECVISRIGKDAINAWETQAIVPSGWNVDPTTLIKNWLDFSVYLRTKYTGKTCLVVTSNGIARFLPYLTGNFAAFSGQYGIKIATGALCIFENKEHSELWDCIAWNVKPQTAIDDFNTITSDSSF</sequence>
<evidence type="ECO:0000256" key="2">
    <source>
        <dbReference type="PIRSR" id="PIRSR613078-2"/>
    </source>
</evidence>
<feature type="active site" description="Tele-phosphohistidine intermediate" evidence="1">
    <location>
        <position position="10"/>
    </location>
</feature>
<dbReference type="OrthoDB" id="280692at2"/>
<name>A0A0W0Z258_9GAMM</name>
<dbReference type="SMART" id="SM00855">
    <property type="entry name" value="PGAM"/>
    <property type="match status" value="1"/>
</dbReference>
<dbReference type="InterPro" id="IPR029033">
    <property type="entry name" value="His_PPase_superfam"/>
</dbReference>
<accession>A0A0W0Z258</accession>
<comment type="caution">
    <text evidence="3">The sequence shown here is derived from an EMBL/GenBank/DDBJ whole genome shotgun (WGS) entry which is preliminary data.</text>
</comment>
<dbReference type="AlphaFoldDB" id="A0A0W0Z258"/>
<evidence type="ECO:0000313" key="4">
    <source>
        <dbReference type="Proteomes" id="UP000054703"/>
    </source>
</evidence>
<dbReference type="PATRIC" id="fig|45074.5.peg.1559"/>
<dbReference type="Gene3D" id="3.40.50.1240">
    <property type="entry name" value="Phosphoglycerate mutase-like"/>
    <property type="match status" value="1"/>
</dbReference>